<evidence type="ECO:0000313" key="1">
    <source>
        <dbReference type="Ensembl" id="ENSANAP00000011119.1"/>
    </source>
</evidence>
<dbReference type="GeneTree" id="ENSGT00390000009484"/>
<organism evidence="1 2">
    <name type="scientific">Aotus nancymaae</name>
    <name type="common">Ma's night monkey</name>
    <dbReference type="NCBI Taxonomy" id="37293"/>
    <lineage>
        <taxon>Eukaryota</taxon>
        <taxon>Metazoa</taxon>
        <taxon>Chordata</taxon>
        <taxon>Craniata</taxon>
        <taxon>Vertebrata</taxon>
        <taxon>Euteleostomi</taxon>
        <taxon>Mammalia</taxon>
        <taxon>Eutheria</taxon>
        <taxon>Euarchontoglires</taxon>
        <taxon>Primates</taxon>
        <taxon>Haplorrhini</taxon>
        <taxon>Platyrrhini</taxon>
        <taxon>Aotidae</taxon>
        <taxon>Aotus</taxon>
    </lineage>
</organism>
<keyword evidence="2" id="KW-1185">Reference proteome</keyword>
<dbReference type="STRING" id="37293.ENSANAP00000011119"/>
<sequence length="299" mass="35003">MEQPGPRAPDPSLYHHNLQPTGDLHWDSYATTMRTAFVPKAGVVPALIRKNGIRRLGYTYSLSDPILNQTQYNDEYTWKSYSKEDLIKTETSRGIKSQKTHLNEDIFLWTLPHCQQKRTLRNCLPWKIPASMKEVNQALSNQFISLTKRDFVDRAKAQKIKKSSHLSLEWKKFLPQPPDIEFRRNFQIPAKIPKLQDFSFKYGCYASLPVASQGIVPSVLHSYLRNQEHMKKQTTYQSDDDRTYLDFLMLLNSFTSSQVKKYLQTFKYLHGNFHPVFLHTFQILDHFICTHCDANKKEK</sequence>
<dbReference type="Proteomes" id="UP000233020">
    <property type="component" value="Unplaced"/>
</dbReference>
<dbReference type="AlphaFoldDB" id="A0A2K5CQZ4"/>
<reference evidence="1" key="2">
    <citation type="submission" date="2025-09" db="UniProtKB">
        <authorList>
            <consortium name="Ensembl"/>
        </authorList>
    </citation>
    <scope>IDENTIFICATION</scope>
</reference>
<dbReference type="OMA" id="DTNWDSY"/>
<gene>
    <name evidence="1" type="primary">TEX26</name>
</gene>
<name>A0A2K5CQZ4_AOTNA</name>
<proteinExistence type="predicted"/>
<protein>
    <submittedName>
        <fullName evidence="1">Testis expressed 26</fullName>
    </submittedName>
</protein>
<dbReference type="PANTHER" id="PTHR33769:SF1">
    <property type="entry name" value="TESTIS-EXPRESSED PROTEIN 26"/>
    <property type="match status" value="1"/>
</dbReference>
<dbReference type="Ensembl" id="ENSANAT00000028925.1">
    <property type="protein sequence ID" value="ENSANAP00000011119.1"/>
    <property type="gene ID" value="ENSANAG00000023518.1"/>
</dbReference>
<dbReference type="InterPro" id="IPR043460">
    <property type="entry name" value="MEDAG/TEX26"/>
</dbReference>
<evidence type="ECO:0000313" key="2">
    <source>
        <dbReference type="Proteomes" id="UP000233020"/>
    </source>
</evidence>
<dbReference type="GO" id="GO:0005737">
    <property type="term" value="C:cytoplasm"/>
    <property type="evidence" value="ECO:0007669"/>
    <property type="project" value="TreeGrafter"/>
</dbReference>
<dbReference type="PANTHER" id="PTHR33769">
    <property type="entry name" value="TESTIS-EXPRESSED PROTEIN 26 ISOFORM X3"/>
    <property type="match status" value="1"/>
</dbReference>
<reference evidence="1" key="1">
    <citation type="submission" date="2025-08" db="UniProtKB">
        <authorList>
            <consortium name="Ensembl"/>
        </authorList>
    </citation>
    <scope>IDENTIFICATION</scope>
</reference>
<accession>A0A2K5CQZ4</accession>